<dbReference type="PRINTS" id="PR00409">
    <property type="entry name" value="PHDIOXRDTASE"/>
</dbReference>
<dbReference type="Pfam" id="PF00111">
    <property type="entry name" value="Fer2"/>
    <property type="match status" value="1"/>
</dbReference>
<keyword evidence="3" id="KW-0479">Metal-binding</keyword>
<dbReference type="RefSeq" id="WP_074296073.1">
    <property type="nucleotide sequence ID" value="NZ_FSRU01000001.1"/>
</dbReference>
<evidence type="ECO:0000256" key="1">
    <source>
        <dbReference type="ARBA" id="ARBA00022630"/>
    </source>
</evidence>
<dbReference type="Gene3D" id="3.40.50.80">
    <property type="entry name" value="Nucleotide-binding domain of ferredoxin-NADP reductase (FNR) module"/>
    <property type="match status" value="1"/>
</dbReference>
<evidence type="ECO:0000259" key="8">
    <source>
        <dbReference type="PROSITE" id="PS51384"/>
    </source>
</evidence>
<keyword evidence="1" id="KW-0285">Flavoprotein</keyword>
<dbReference type="GO" id="GO:0051537">
    <property type="term" value="F:2 iron, 2 sulfur cluster binding"/>
    <property type="evidence" value="ECO:0007669"/>
    <property type="project" value="UniProtKB-KW"/>
</dbReference>
<dbReference type="InterPro" id="IPR050415">
    <property type="entry name" value="MRET"/>
</dbReference>
<evidence type="ECO:0000256" key="2">
    <source>
        <dbReference type="ARBA" id="ARBA00022714"/>
    </source>
</evidence>
<dbReference type="EMBL" id="FSRU01000001">
    <property type="protein sequence ID" value="SIO37580.1"/>
    <property type="molecule type" value="Genomic_DNA"/>
</dbReference>
<dbReference type="InterPro" id="IPR012675">
    <property type="entry name" value="Beta-grasp_dom_sf"/>
</dbReference>
<dbReference type="PROSITE" id="PS00197">
    <property type="entry name" value="2FE2S_FER_1"/>
    <property type="match status" value="1"/>
</dbReference>
<feature type="domain" description="2Fe-2S ferredoxin-type" evidence="7">
    <location>
        <begin position="233"/>
        <end position="323"/>
    </location>
</feature>
<gene>
    <name evidence="9" type="ORF">SAMN05444165_2656</name>
</gene>
<reference evidence="9 10" key="1">
    <citation type="submission" date="2016-11" db="EMBL/GenBank/DDBJ databases">
        <authorList>
            <person name="Jaros S."/>
            <person name="Januszkiewicz K."/>
            <person name="Wedrychowicz H."/>
        </authorList>
    </citation>
    <scope>NUCLEOTIDE SEQUENCE [LARGE SCALE GENOMIC DNA]</scope>
    <source>
        <strain evidence="9 10">GAS95</strain>
    </source>
</reference>
<dbReference type="InterPro" id="IPR017927">
    <property type="entry name" value="FAD-bd_FR_type"/>
</dbReference>
<dbReference type="Proteomes" id="UP000185151">
    <property type="component" value="Unassembled WGS sequence"/>
</dbReference>
<dbReference type="SUPFAM" id="SSF63380">
    <property type="entry name" value="Riboflavin synthase domain-like"/>
    <property type="match status" value="1"/>
</dbReference>
<evidence type="ECO:0000313" key="9">
    <source>
        <dbReference type="EMBL" id="SIO37580.1"/>
    </source>
</evidence>
<organism evidence="9 10">
    <name type="scientific">Paraburkholderia phenazinium</name>
    <dbReference type="NCBI Taxonomy" id="60549"/>
    <lineage>
        <taxon>Bacteria</taxon>
        <taxon>Pseudomonadati</taxon>
        <taxon>Pseudomonadota</taxon>
        <taxon>Betaproteobacteria</taxon>
        <taxon>Burkholderiales</taxon>
        <taxon>Burkholderiaceae</taxon>
        <taxon>Paraburkholderia</taxon>
    </lineage>
</organism>
<dbReference type="InterPro" id="IPR001041">
    <property type="entry name" value="2Fe-2S_ferredoxin-type"/>
</dbReference>
<keyword evidence="10" id="KW-1185">Reference proteome</keyword>
<feature type="domain" description="FAD-binding FR-type" evidence="8">
    <location>
        <begin position="3"/>
        <end position="105"/>
    </location>
</feature>
<protein>
    <submittedName>
        <fullName evidence="9">Ferredoxin-NADP reductase</fullName>
    </submittedName>
</protein>
<sequence>MSAERLKARVRTLRYEATRIVSVELVPTGNTTFPSFTAGAHIDLHLPNGIVRSYSLVNAQTEVDRYVIAVLDEPDSRGGSRYIHELLRCGAQIEIGSPRNQFALDESATSSALIAGGIGITAILCMARRLRALRRDVRVAYAARSRVDAAFVDDLKSLGIEVELHFSDEHHGRRFDMDAWLATRPDGTHAYCCGPKSMIDAFELACERASIRDVHLERFHPVEGAVAASTETYVVELARSGRTIEVAPGASLLDTLLKEGVDIDYSCREGICGACEVRVVAGQPVHRDSILNAAQREANEVMYMCVSHGTCSSRRNERLVLDL</sequence>
<keyword evidence="2" id="KW-0001">2Fe-2S</keyword>
<dbReference type="AlphaFoldDB" id="A0A1N6IZU3"/>
<evidence type="ECO:0000259" key="7">
    <source>
        <dbReference type="PROSITE" id="PS51085"/>
    </source>
</evidence>
<dbReference type="PANTHER" id="PTHR47354">
    <property type="entry name" value="NADH OXIDOREDUCTASE HCR"/>
    <property type="match status" value="1"/>
</dbReference>
<dbReference type="SUPFAM" id="SSF54292">
    <property type="entry name" value="2Fe-2S ferredoxin-like"/>
    <property type="match status" value="1"/>
</dbReference>
<dbReference type="OrthoDB" id="544091at2"/>
<name>A0A1N6IZU3_9BURK</name>
<dbReference type="Gene3D" id="2.40.30.10">
    <property type="entry name" value="Translation factors"/>
    <property type="match status" value="1"/>
</dbReference>
<dbReference type="SUPFAM" id="SSF52343">
    <property type="entry name" value="Ferredoxin reductase-like, C-terminal NADP-linked domain"/>
    <property type="match status" value="1"/>
</dbReference>
<dbReference type="PROSITE" id="PS51384">
    <property type="entry name" value="FAD_FR"/>
    <property type="match status" value="1"/>
</dbReference>
<dbReference type="InterPro" id="IPR039261">
    <property type="entry name" value="FNR_nucleotide-bd"/>
</dbReference>
<dbReference type="InterPro" id="IPR006058">
    <property type="entry name" value="2Fe2S_fd_BS"/>
</dbReference>
<evidence type="ECO:0000313" key="10">
    <source>
        <dbReference type="Proteomes" id="UP000185151"/>
    </source>
</evidence>
<dbReference type="CDD" id="cd06185">
    <property type="entry name" value="PDR_like"/>
    <property type="match status" value="1"/>
</dbReference>
<accession>A0A1N6IZU3</accession>
<evidence type="ECO:0000256" key="3">
    <source>
        <dbReference type="ARBA" id="ARBA00022723"/>
    </source>
</evidence>
<keyword evidence="6" id="KW-0411">Iron-sulfur</keyword>
<dbReference type="InterPro" id="IPR036010">
    <property type="entry name" value="2Fe-2S_ferredoxin-like_sf"/>
</dbReference>
<dbReference type="GO" id="GO:0046872">
    <property type="term" value="F:metal ion binding"/>
    <property type="evidence" value="ECO:0007669"/>
    <property type="project" value="UniProtKB-KW"/>
</dbReference>
<dbReference type="PANTHER" id="PTHR47354:SF1">
    <property type="entry name" value="CARNITINE MONOOXYGENASE REDUCTASE SUBUNIT"/>
    <property type="match status" value="1"/>
</dbReference>
<dbReference type="GO" id="GO:0016491">
    <property type="term" value="F:oxidoreductase activity"/>
    <property type="evidence" value="ECO:0007669"/>
    <property type="project" value="UniProtKB-KW"/>
</dbReference>
<evidence type="ECO:0000256" key="6">
    <source>
        <dbReference type="ARBA" id="ARBA00023014"/>
    </source>
</evidence>
<dbReference type="CDD" id="cd00207">
    <property type="entry name" value="fer2"/>
    <property type="match status" value="1"/>
</dbReference>
<dbReference type="PROSITE" id="PS51085">
    <property type="entry name" value="2FE2S_FER_2"/>
    <property type="match status" value="1"/>
</dbReference>
<keyword evidence="5" id="KW-0408">Iron</keyword>
<proteinExistence type="predicted"/>
<evidence type="ECO:0000256" key="5">
    <source>
        <dbReference type="ARBA" id="ARBA00023004"/>
    </source>
</evidence>
<keyword evidence="4" id="KW-0560">Oxidoreductase</keyword>
<dbReference type="Gene3D" id="3.10.20.30">
    <property type="match status" value="1"/>
</dbReference>
<dbReference type="InterPro" id="IPR017938">
    <property type="entry name" value="Riboflavin_synthase-like_b-brl"/>
</dbReference>
<evidence type="ECO:0000256" key="4">
    <source>
        <dbReference type="ARBA" id="ARBA00023002"/>
    </source>
</evidence>